<proteinExistence type="predicted"/>
<dbReference type="PANTHER" id="PTHR37512">
    <property type="entry name" value="TRIFUNCTIONAL NAD BIOSYNTHESIS/REGULATOR PROTEIN NADR"/>
    <property type="match status" value="1"/>
</dbReference>
<gene>
    <name evidence="2" type="ORF">CRP01_33855</name>
</gene>
<sequence>MLSVKKIVITGPESSGKSTLSQQLAAHYCTQWVPEFARSYLEQLDRPYRQEDLLEIARGQAAMEDRKKLEASQYLFCDTGLEVIKIWSLFKYGTVDQRIEDLLANRSYDFFLLCKPDLEWTPDPLRETPNSEDRWRLFELYRQEIEELDVPFAEIGGQESRRLQLAIAAVHEQFVVRT</sequence>
<evidence type="ECO:0000259" key="1">
    <source>
        <dbReference type="Pfam" id="PF13521"/>
    </source>
</evidence>
<dbReference type="Gene3D" id="3.40.50.300">
    <property type="entry name" value="P-loop containing nucleotide triphosphate hydrolases"/>
    <property type="match status" value="1"/>
</dbReference>
<keyword evidence="3" id="KW-1185">Reference proteome</keyword>
<dbReference type="PANTHER" id="PTHR37512:SF1">
    <property type="entry name" value="NADR_TTD14 AAA DOMAIN-CONTAINING PROTEIN"/>
    <property type="match status" value="1"/>
</dbReference>
<dbReference type="EMBL" id="PDUD01000045">
    <property type="protein sequence ID" value="PHN02023.1"/>
    <property type="molecule type" value="Genomic_DNA"/>
</dbReference>
<dbReference type="OrthoDB" id="9151999at2"/>
<evidence type="ECO:0000313" key="2">
    <source>
        <dbReference type="EMBL" id="PHN02023.1"/>
    </source>
</evidence>
<name>A0A2D0N2Q8_FLAN2</name>
<evidence type="ECO:0000313" key="3">
    <source>
        <dbReference type="Proteomes" id="UP000223913"/>
    </source>
</evidence>
<feature type="domain" description="NadR/Ttd14 AAA" evidence="1">
    <location>
        <begin position="6"/>
        <end position="158"/>
    </location>
</feature>
<accession>A0A2D0N2Q8</accession>
<dbReference type="Proteomes" id="UP000223913">
    <property type="component" value="Unassembled WGS sequence"/>
</dbReference>
<reference evidence="2 3" key="1">
    <citation type="submission" date="2017-10" db="EMBL/GenBank/DDBJ databases">
        <title>The draft genome sequence of Lewinella nigricans NBRC 102662.</title>
        <authorList>
            <person name="Wang K."/>
        </authorList>
    </citation>
    <scope>NUCLEOTIDE SEQUENCE [LARGE SCALE GENOMIC DNA]</scope>
    <source>
        <strain evidence="2 3">NBRC 102662</strain>
    </source>
</reference>
<dbReference type="RefSeq" id="WP_099154517.1">
    <property type="nucleotide sequence ID" value="NZ_PDUD01000045.1"/>
</dbReference>
<organism evidence="2 3">
    <name type="scientific">Flavilitoribacter nigricans (strain ATCC 23147 / DSM 23189 / NBRC 102662 / NCIMB 1420 / SS-2)</name>
    <name type="common">Lewinella nigricans</name>
    <dbReference type="NCBI Taxonomy" id="1122177"/>
    <lineage>
        <taxon>Bacteria</taxon>
        <taxon>Pseudomonadati</taxon>
        <taxon>Bacteroidota</taxon>
        <taxon>Saprospiria</taxon>
        <taxon>Saprospirales</taxon>
        <taxon>Lewinellaceae</taxon>
        <taxon>Flavilitoribacter</taxon>
    </lineage>
</organism>
<dbReference type="SUPFAM" id="SSF52540">
    <property type="entry name" value="P-loop containing nucleoside triphosphate hydrolases"/>
    <property type="match status" value="1"/>
</dbReference>
<dbReference type="Pfam" id="PF13521">
    <property type="entry name" value="AAA_28"/>
    <property type="match status" value="1"/>
</dbReference>
<dbReference type="InterPro" id="IPR052735">
    <property type="entry name" value="NAD_biosynth-regulator"/>
</dbReference>
<dbReference type="InterPro" id="IPR038727">
    <property type="entry name" value="NadR/Ttd14_AAA_dom"/>
</dbReference>
<dbReference type="AlphaFoldDB" id="A0A2D0N2Q8"/>
<protein>
    <submittedName>
        <fullName evidence="2">ATPase</fullName>
    </submittedName>
</protein>
<comment type="caution">
    <text evidence="2">The sequence shown here is derived from an EMBL/GenBank/DDBJ whole genome shotgun (WGS) entry which is preliminary data.</text>
</comment>
<dbReference type="InterPro" id="IPR027417">
    <property type="entry name" value="P-loop_NTPase"/>
</dbReference>